<dbReference type="InterPro" id="IPR001451">
    <property type="entry name" value="Hexapep"/>
</dbReference>
<dbReference type="AlphaFoldDB" id="A0A7W9F1G7"/>
<protein>
    <submittedName>
        <fullName evidence="4">Maltose O-acetyltransferase</fullName>
        <ecNumber evidence="4">2.3.1.79</ecNumber>
    </submittedName>
</protein>
<evidence type="ECO:0000313" key="5">
    <source>
        <dbReference type="Proteomes" id="UP000546701"/>
    </source>
</evidence>
<keyword evidence="3 4" id="KW-0012">Acyltransferase</keyword>
<proteinExistence type="predicted"/>
<sequence>MAAKLIGRLARLPAAIPRKALRALRVRQKRARCDAHALAVLHDDCRINNHRDRSDIRIGRGTHVLSTIQTLEHGGRVEIGEYCYLGERSYIWSSERIVIGDRVMISHGVNIHDNISHPISAQARHEHYRGMIEGADLSNLKGVASAPVTIGDDAWIGFNATILKGVTIGRGAIVGACSLVTEDVPDWTIVVGSPAREIGKSEP</sequence>
<dbReference type="EMBL" id="JACIJR010000003">
    <property type="protein sequence ID" value="MBB5729241.1"/>
    <property type="molecule type" value="Genomic_DNA"/>
</dbReference>
<gene>
    <name evidence="4" type="ORF">FHS99_001719</name>
</gene>
<keyword evidence="2" id="KW-0677">Repeat</keyword>
<reference evidence="4 5" key="1">
    <citation type="submission" date="2020-08" db="EMBL/GenBank/DDBJ databases">
        <title>Genomic Encyclopedia of Type Strains, Phase IV (KMG-IV): sequencing the most valuable type-strain genomes for metagenomic binning, comparative biology and taxonomic classification.</title>
        <authorList>
            <person name="Goeker M."/>
        </authorList>
    </citation>
    <scope>NUCLEOTIDE SEQUENCE [LARGE SCALE GENOMIC DNA]</scope>
    <source>
        <strain evidence="4 5">DSM 103336</strain>
    </source>
</reference>
<dbReference type="CDD" id="cd04647">
    <property type="entry name" value="LbH_MAT_like"/>
    <property type="match status" value="1"/>
</dbReference>
<dbReference type="EC" id="2.3.1.79" evidence="4"/>
<dbReference type="PANTHER" id="PTHR23416">
    <property type="entry name" value="SIALIC ACID SYNTHASE-RELATED"/>
    <property type="match status" value="1"/>
</dbReference>
<dbReference type="Pfam" id="PF00132">
    <property type="entry name" value="Hexapep"/>
    <property type="match status" value="1"/>
</dbReference>
<dbReference type="Pfam" id="PF14602">
    <property type="entry name" value="Hexapep_2"/>
    <property type="match status" value="1"/>
</dbReference>
<evidence type="ECO:0000313" key="4">
    <source>
        <dbReference type="EMBL" id="MBB5729241.1"/>
    </source>
</evidence>
<dbReference type="SUPFAM" id="SSF51161">
    <property type="entry name" value="Trimeric LpxA-like enzymes"/>
    <property type="match status" value="1"/>
</dbReference>
<evidence type="ECO:0000256" key="3">
    <source>
        <dbReference type="ARBA" id="ARBA00023315"/>
    </source>
</evidence>
<dbReference type="GO" id="GO:0008925">
    <property type="term" value="F:maltose O-acetyltransferase activity"/>
    <property type="evidence" value="ECO:0007669"/>
    <property type="project" value="UniProtKB-EC"/>
</dbReference>
<dbReference type="PROSITE" id="PS00101">
    <property type="entry name" value="HEXAPEP_TRANSFERASES"/>
    <property type="match status" value="1"/>
</dbReference>
<name>A0A7W9F1G7_9SPHN</name>
<dbReference type="InterPro" id="IPR011004">
    <property type="entry name" value="Trimer_LpxA-like_sf"/>
</dbReference>
<organism evidence="4 5">
    <name type="scientific">Sphingomonas prati</name>
    <dbReference type="NCBI Taxonomy" id="1843237"/>
    <lineage>
        <taxon>Bacteria</taxon>
        <taxon>Pseudomonadati</taxon>
        <taxon>Pseudomonadota</taxon>
        <taxon>Alphaproteobacteria</taxon>
        <taxon>Sphingomonadales</taxon>
        <taxon>Sphingomonadaceae</taxon>
        <taxon>Sphingomonas</taxon>
    </lineage>
</organism>
<dbReference type="Proteomes" id="UP000546701">
    <property type="component" value="Unassembled WGS sequence"/>
</dbReference>
<evidence type="ECO:0000256" key="2">
    <source>
        <dbReference type="ARBA" id="ARBA00022737"/>
    </source>
</evidence>
<dbReference type="RefSeq" id="WP_184075137.1">
    <property type="nucleotide sequence ID" value="NZ_BMJP01000002.1"/>
</dbReference>
<keyword evidence="5" id="KW-1185">Reference proteome</keyword>
<comment type="caution">
    <text evidence="4">The sequence shown here is derived from an EMBL/GenBank/DDBJ whole genome shotgun (WGS) entry which is preliminary data.</text>
</comment>
<dbReference type="Gene3D" id="2.160.10.10">
    <property type="entry name" value="Hexapeptide repeat proteins"/>
    <property type="match status" value="1"/>
</dbReference>
<dbReference type="InterPro" id="IPR051159">
    <property type="entry name" value="Hexapeptide_acetyltransf"/>
</dbReference>
<evidence type="ECO:0000256" key="1">
    <source>
        <dbReference type="ARBA" id="ARBA00022679"/>
    </source>
</evidence>
<keyword evidence="1 4" id="KW-0808">Transferase</keyword>
<dbReference type="InterPro" id="IPR018357">
    <property type="entry name" value="Hexapep_transf_CS"/>
</dbReference>
<accession>A0A7W9F1G7</accession>